<comment type="caution">
    <text evidence="2">The sequence shown here is derived from an EMBL/GenBank/DDBJ whole genome shotgun (WGS) entry which is preliminary data.</text>
</comment>
<evidence type="ECO:0000256" key="1">
    <source>
        <dbReference type="SAM" id="MobiDB-lite"/>
    </source>
</evidence>
<evidence type="ECO:0000313" key="3">
    <source>
        <dbReference type="Proteomes" id="UP000824890"/>
    </source>
</evidence>
<protein>
    <submittedName>
        <fullName evidence="2">Uncharacterized protein</fullName>
    </submittedName>
</protein>
<accession>A0ABQ8ADN3</accession>
<proteinExistence type="predicted"/>
<name>A0ABQ8ADN3_BRANA</name>
<dbReference type="Proteomes" id="UP000824890">
    <property type="component" value="Unassembled WGS sequence"/>
</dbReference>
<reference evidence="2 3" key="1">
    <citation type="submission" date="2021-05" db="EMBL/GenBank/DDBJ databases">
        <title>Genome Assembly of Synthetic Allotetraploid Brassica napus Reveals Homoeologous Exchanges between Subgenomes.</title>
        <authorList>
            <person name="Davis J.T."/>
        </authorList>
    </citation>
    <scope>NUCLEOTIDE SEQUENCE [LARGE SCALE GENOMIC DNA]</scope>
    <source>
        <strain evidence="3">cv. Da-Ae</strain>
        <tissue evidence="2">Seedling</tissue>
    </source>
</reference>
<sequence>MFVWGFLVAEASVRLSVFPGGSGLVLELLRFAIAPSFALVIALHFSDRIVVGDSGMLRSSLFSNNLSSFVFLACGQLRFKWVTWCLSLKKISMTKLSTRKLSKKKLSKKKLKRLIKYKTVFRGCEPRNVEKRISLDEVSIVSEDRLNRGHLAPGRGRPAPRSPRPWTRTIRAEVTSPMDEDDPRRGHLAHGQGRPAPRSPRPWARTTRTEVTSPMSEDRPPIPKPCILV</sequence>
<gene>
    <name evidence="2" type="ORF">HID58_053069</name>
</gene>
<keyword evidence="3" id="KW-1185">Reference proteome</keyword>
<evidence type="ECO:0000313" key="2">
    <source>
        <dbReference type="EMBL" id="KAH0890640.1"/>
    </source>
</evidence>
<organism evidence="2 3">
    <name type="scientific">Brassica napus</name>
    <name type="common">Rape</name>
    <dbReference type="NCBI Taxonomy" id="3708"/>
    <lineage>
        <taxon>Eukaryota</taxon>
        <taxon>Viridiplantae</taxon>
        <taxon>Streptophyta</taxon>
        <taxon>Embryophyta</taxon>
        <taxon>Tracheophyta</taxon>
        <taxon>Spermatophyta</taxon>
        <taxon>Magnoliopsida</taxon>
        <taxon>eudicotyledons</taxon>
        <taxon>Gunneridae</taxon>
        <taxon>Pentapetalae</taxon>
        <taxon>rosids</taxon>
        <taxon>malvids</taxon>
        <taxon>Brassicales</taxon>
        <taxon>Brassicaceae</taxon>
        <taxon>Brassiceae</taxon>
        <taxon>Brassica</taxon>
    </lineage>
</organism>
<dbReference type="EMBL" id="JAGKQM010000013">
    <property type="protein sequence ID" value="KAH0890640.1"/>
    <property type="molecule type" value="Genomic_DNA"/>
</dbReference>
<feature type="region of interest" description="Disordered" evidence="1">
    <location>
        <begin position="148"/>
        <end position="229"/>
    </location>
</feature>